<organism evidence="3 4">
    <name type="scientific">Meloidogyne javanica</name>
    <name type="common">Root-knot nematode worm</name>
    <dbReference type="NCBI Taxonomy" id="6303"/>
    <lineage>
        <taxon>Eukaryota</taxon>
        <taxon>Metazoa</taxon>
        <taxon>Ecdysozoa</taxon>
        <taxon>Nematoda</taxon>
        <taxon>Chromadorea</taxon>
        <taxon>Rhabditida</taxon>
        <taxon>Tylenchina</taxon>
        <taxon>Tylenchomorpha</taxon>
        <taxon>Tylenchoidea</taxon>
        <taxon>Meloidogynidae</taxon>
        <taxon>Meloidogyninae</taxon>
        <taxon>Meloidogyne</taxon>
        <taxon>Meloidogyne incognita group</taxon>
    </lineage>
</organism>
<dbReference type="SUPFAM" id="SSF50249">
    <property type="entry name" value="Nucleic acid-binding proteins"/>
    <property type="match status" value="1"/>
</dbReference>
<dbReference type="InterPro" id="IPR009723">
    <property type="entry name" value="Pop1_N"/>
</dbReference>
<dbReference type="Proteomes" id="UP000887561">
    <property type="component" value="Unplaced"/>
</dbReference>
<dbReference type="GO" id="GO:0001682">
    <property type="term" value="P:tRNA 5'-leader removal"/>
    <property type="evidence" value="ECO:0007669"/>
    <property type="project" value="InterPro"/>
</dbReference>
<name>A0A915MK47_MELJA</name>
<dbReference type="InterPro" id="IPR012340">
    <property type="entry name" value="NA-bd_OB-fold"/>
</dbReference>
<dbReference type="InterPro" id="IPR039182">
    <property type="entry name" value="Pop1"/>
</dbReference>
<dbReference type="Pfam" id="PF22770">
    <property type="entry name" value="POP1_C"/>
    <property type="match status" value="1"/>
</dbReference>
<sequence>MLIPKSRRPPVIIRDGRQIKPNPLPWELKISRELLLGKVKVLSRIGLEKIPCLHVRVPLYTFFEVTRIFYRTFELYWALDPEEKCKLGDVVIIRKLPEEKRIASTVPYLIEKVVFEHGARVDLLSKKRNFEGIYEDEMNIRKQLVEEVYNEPLAEMELSEEVFRPRLIDTTEYVKARLDQIAELLEVVSSNAGGDESTSAPRTLFQRLPRHMRRRAMSHNKKKKKMPSRIWRRRASRLIRRSMVENSKPRWLSTHIWHAKRFHMEAIWGFKLAVKCCQKTFRPNYRSSLSSSIITDRSYLTCLQFTLIKNTSISFISNLLSKFCRKKCSPTFNNLFALSGNFETFLLLFKPGDDFNEFIGPCRFSWFLPNKLRKLNLWIHPSIELDFLKEISLLNEIKIISPSKYCNNTAEKLEASVELNVLKNKISRFQLIGPKSLIYLNCVFKLVLDKELDNLDCSGYRDIHNWWRLFSTKIVTNSSLQSGTLINLLVEDPRLFRAQRSLNNKFIEENNEINYSNIPLPPSNNSKNLKINLWNWKEFEDEMLPRRLTNSDFEKICVGKLVLPSRTDFKVPIILILHLPQKCKNSLGGFRVDFLCPTQVSYDFWLAFQFAKCRAIGLKNWEHLNFENEIENEEEKIEGEFLLEQNGYKNKKEIVGGFLPLLEENLSNGIFSNELENKPFDKQINLKNLFPQDLNKKELKTLRNKRKKERKKRKKKIEEEKNGLKECLIIEEEKEKIDDTRQPPIGFIIVGNYSFIEARGTALGYALLSSLKAINTDRIVFVQNTEENFYKAMIEINLSIAEI</sequence>
<dbReference type="GO" id="GO:0005655">
    <property type="term" value="C:nucleolar ribonuclease P complex"/>
    <property type="evidence" value="ECO:0007669"/>
    <property type="project" value="InterPro"/>
</dbReference>
<dbReference type="Gene3D" id="2.40.50.140">
    <property type="entry name" value="Nucleic acid-binding proteins"/>
    <property type="match status" value="1"/>
</dbReference>
<reference evidence="4" key="1">
    <citation type="submission" date="2022-11" db="UniProtKB">
        <authorList>
            <consortium name="WormBaseParasite"/>
        </authorList>
    </citation>
    <scope>IDENTIFICATION</scope>
</reference>
<accession>A0A915MK47</accession>
<evidence type="ECO:0000259" key="1">
    <source>
        <dbReference type="Pfam" id="PF06978"/>
    </source>
</evidence>
<dbReference type="Pfam" id="PF06978">
    <property type="entry name" value="POP1_N"/>
    <property type="match status" value="2"/>
</dbReference>
<feature type="domain" description="Pop1 N-terminal" evidence="1">
    <location>
        <begin position="173"/>
        <end position="237"/>
    </location>
</feature>
<keyword evidence="3" id="KW-1185">Reference proteome</keyword>
<dbReference type="PANTHER" id="PTHR22731:SF3">
    <property type="entry name" value="RIBONUCLEASES P_MRP PROTEIN SUBUNIT POP1"/>
    <property type="match status" value="1"/>
</dbReference>
<dbReference type="AlphaFoldDB" id="A0A915MK47"/>
<dbReference type="PANTHER" id="PTHR22731">
    <property type="entry name" value="RIBONUCLEASES P/MRP PROTEIN SUBUNIT POP1"/>
    <property type="match status" value="1"/>
</dbReference>
<evidence type="ECO:0000313" key="4">
    <source>
        <dbReference type="WBParaSite" id="scaffold4245_cov240.g7873"/>
    </source>
</evidence>
<proteinExistence type="predicted"/>
<dbReference type="WBParaSite" id="scaffold4245_cov240.g7873">
    <property type="protein sequence ID" value="scaffold4245_cov240.g7873"/>
    <property type="gene ID" value="scaffold4245_cov240.g7873"/>
</dbReference>
<evidence type="ECO:0000313" key="3">
    <source>
        <dbReference type="Proteomes" id="UP000887561"/>
    </source>
</evidence>
<protein>
    <submittedName>
        <fullName evidence="4">Pop1 N-terminal domain-containing protein</fullName>
    </submittedName>
</protein>
<feature type="domain" description="POP1 C-terminal" evidence="2">
    <location>
        <begin position="678"/>
        <end position="796"/>
    </location>
</feature>
<evidence type="ECO:0000259" key="2">
    <source>
        <dbReference type="Pfam" id="PF22770"/>
    </source>
</evidence>
<dbReference type="GO" id="GO:0000172">
    <property type="term" value="C:ribonuclease MRP complex"/>
    <property type="evidence" value="ECO:0007669"/>
    <property type="project" value="InterPro"/>
</dbReference>
<feature type="domain" description="Pop1 N-terminal" evidence="1">
    <location>
        <begin position="247"/>
        <end position="304"/>
    </location>
</feature>
<dbReference type="InterPro" id="IPR055079">
    <property type="entry name" value="POP1_C"/>
</dbReference>